<dbReference type="AlphaFoldDB" id="A0A024P4B9"/>
<feature type="transmembrane region" description="Helical" evidence="7">
    <location>
        <begin position="6"/>
        <end position="23"/>
    </location>
</feature>
<accession>A0A024P4B9</accession>
<sequence>MTWEILNILAVSAFAFSGAIVALNERYDIFGTFILGIATPFAGGIIRNIALDVPVVHVWEQGYLFYVALGTIAIVYFFPKTWVMAWDRWNIYPDAIGLSAFALQGASFAIENGFPLGGVIFAAILTGVGGGVTRDVLAQRRPMVMHQEIYAVWALAAGLVIGIGWIDVESAWQTYLIFLLVILARVASFHLGWHLRFRDLYRL</sequence>
<dbReference type="Proteomes" id="UP000028868">
    <property type="component" value="Unassembled WGS sequence"/>
</dbReference>
<feature type="transmembrane region" description="Helical" evidence="7">
    <location>
        <begin position="172"/>
        <end position="193"/>
    </location>
</feature>
<dbReference type="PANTHER" id="PTHR30506">
    <property type="entry name" value="INNER MEMBRANE PROTEIN"/>
    <property type="match status" value="1"/>
</dbReference>
<reference evidence="10" key="1">
    <citation type="submission" date="2014-03" db="EMBL/GenBank/DDBJ databases">
        <authorList>
            <person name="Urmite Genomes U."/>
        </authorList>
    </citation>
    <scope>NUCLEOTIDE SEQUENCE [LARGE SCALE GENOMIC DNA]</scope>
    <source>
        <strain evidence="10">HD-03</strain>
    </source>
</reference>
<evidence type="ECO:0000313" key="10">
    <source>
        <dbReference type="Proteomes" id="UP000028868"/>
    </source>
</evidence>
<gene>
    <name evidence="9" type="ORF">BN983_01471</name>
</gene>
<keyword evidence="4 7" id="KW-0812">Transmembrane</keyword>
<evidence type="ECO:0000256" key="6">
    <source>
        <dbReference type="ARBA" id="ARBA00023136"/>
    </source>
</evidence>
<organism evidence="9 10">
    <name type="scientific">Halobacillus karajensis</name>
    <dbReference type="NCBI Taxonomy" id="195088"/>
    <lineage>
        <taxon>Bacteria</taxon>
        <taxon>Bacillati</taxon>
        <taxon>Bacillota</taxon>
        <taxon>Bacilli</taxon>
        <taxon>Bacillales</taxon>
        <taxon>Bacillaceae</taxon>
        <taxon>Halobacillus</taxon>
    </lineage>
</organism>
<name>A0A024P4B9_9BACI</name>
<feature type="domain" description="Glycine transporter" evidence="8">
    <location>
        <begin position="5"/>
        <end position="77"/>
    </location>
</feature>
<proteinExistence type="inferred from homology"/>
<feature type="transmembrane region" description="Helical" evidence="7">
    <location>
        <begin position="30"/>
        <end position="50"/>
    </location>
</feature>
<feature type="transmembrane region" description="Helical" evidence="7">
    <location>
        <begin position="62"/>
        <end position="79"/>
    </location>
</feature>
<dbReference type="InterPro" id="IPR005115">
    <property type="entry name" value="Gly_transporter"/>
</dbReference>
<keyword evidence="5 7" id="KW-1133">Transmembrane helix</keyword>
<feature type="transmembrane region" description="Helical" evidence="7">
    <location>
        <begin position="116"/>
        <end position="137"/>
    </location>
</feature>
<evidence type="ECO:0000256" key="5">
    <source>
        <dbReference type="ARBA" id="ARBA00022989"/>
    </source>
</evidence>
<dbReference type="Pfam" id="PF03458">
    <property type="entry name" value="Gly_transporter"/>
    <property type="match status" value="2"/>
</dbReference>
<evidence type="ECO:0000259" key="8">
    <source>
        <dbReference type="Pfam" id="PF03458"/>
    </source>
</evidence>
<dbReference type="OrthoDB" id="9791874at2"/>
<protein>
    <submittedName>
        <fullName evidence="9">Membrane protein</fullName>
    </submittedName>
</protein>
<dbReference type="PANTHER" id="PTHR30506:SF3">
    <property type="entry name" value="UPF0126 INNER MEMBRANE PROTEIN YADS-RELATED"/>
    <property type="match status" value="1"/>
</dbReference>
<comment type="similarity">
    <text evidence="2">Belongs to the UPF0126 family.</text>
</comment>
<dbReference type="GO" id="GO:0005886">
    <property type="term" value="C:plasma membrane"/>
    <property type="evidence" value="ECO:0007669"/>
    <property type="project" value="UniProtKB-SubCell"/>
</dbReference>
<dbReference type="RefSeq" id="WP_035506906.1">
    <property type="nucleotide sequence ID" value="NZ_CCDH010000001.1"/>
</dbReference>
<feature type="transmembrane region" description="Helical" evidence="7">
    <location>
        <begin position="149"/>
        <end position="166"/>
    </location>
</feature>
<dbReference type="EMBL" id="CCDI010000001">
    <property type="protein sequence ID" value="CDQ23248.1"/>
    <property type="molecule type" value="Genomic_DNA"/>
</dbReference>
<keyword evidence="3" id="KW-1003">Cell membrane</keyword>
<evidence type="ECO:0000313" key="9">
    <source>
        <dbReference type="EMBL" id="CDQ23248.1"/>
    </source>
</evidence>
<evidence type="ECO:0000256" key="2">
    <source>
        <dbReference type="ARBA" id="ARBA00008193"/>
    </source>
</evidence>
<evidence type="ECO:0000256" key="4">
    <source>
        <dbReference type="ARBA" id="ARBA00022692"/>
    </source>
</evidence>
<evidence type="ECO:0000256" key="3">
    <source>
        <dbReference type="ARBA" id="ARBA00022475"/>
    </source>
</evidence>
<keyword evidence="6 7" id="KW-0472">Membrane</keyword>
<evidence type="ECO:0000256" key="7">
    <source>
        <dbReference type="SAM" id="Phobius"/>
    </source>
</evidence>
<comment type="caution">
    <text evidence="9">The sequence shown here is derived from an EMBL/GenBank/DDBJ whole genome shotgun (WGS) entry which is preliminary data.</text>
</comment>
<reference evidence="9 10" key="2">
    <citation type="submission" date="2014-05" db="EMBL/GenBank/DDBJ databases">
        <title>Draft genome sequence of Halobacillus karajensis HK-03.</title>
        <authorList>
            <person name="Khelaifia S."/>
            <person name="Croce O."/>
            <person name="Lagier J.C."/>
            <person name="Raoult D."/>
        </authorList>
    </citation>
    <scope>NUCLEOTIDE SEQUENCE [LARGE SCALE GENOMIC DNA]</scope>
    <source>
        <strain evidence="9 10">HD-03</strain>
    </source>
</reference>
<comment type="subcellular location">
    <subcellularLocation>
        <location evidence="1">Cell membrane</location>
        <topology evidence="1">Multi-pass membrane protein</topology>
    </subcellularLocation>
</comment>
<evidence type="ECO:0000256" key="1">
    <source>
        <dbReference type="ARBA" id="ARBA00004651"/>
    </source>
</evidence>
<feature type="domain" description="Glycine transporter" evidence="8">
    <location>
        <begin position="93"/>
        <end position="161"/>
    </location>
</feature>
<keyword evidence="10" id="KW-1185">Reference proteome</keyword>